<sequence length="519" mass="59090">MKYLFFLTILFPYISQASISLVGKGHIAHTPIEMHLEVSDKGEATGSYFYTKTKIPIELKGKLIGREITLETINVPKINEVFKGNVIIFEGEISRISGKWFGAYLGTYGGYGNNSEGYDFKVEGRTNPLLDRNLTCKEMEEAPELAFELGDLGSGYGSPNVVDYDCPKSLSQLDFLQKVIGQASGIRSPSSLPRYCTGSIIYAQWRYYHFDLARLGYYPEGFASRKRGKTQGMEYFEEWSYHSLYNRSVYKEYMTELEKVRPLLTDWYIETHAIDRTLAQKYTENAMERISNYGFGSYFYRWKPEALVPFTDQATNGNYTNFVLSINNASENQKANSLRRLLAHNTKREIIEKLVLAIQTPTQRKRSESIISNAVYSPSNIQILLDAGFSPDHQNEFGKTALYYAIQFSQHVSVSVLLNSGANVNHTYQLEKENKWSCSNIERWGRTPLMHAAQHSDVEMIKLLLEAGADLHAKDAKGSSPIDYAKDNLKQENVNFLSKELEKKPFNKSLQRNSKASVE</sequence>
<dbReference type="EMBL" id="BMPZ01000006">
    <property type="protein sequence ID" value="GGI85824.1"/>
    <property type="molecule type" value="Genomic_DNA"/>
</dbReference>
<dbReference type="PROSITE" id="PS50297">
    <property type="entry name" value="ANK_REP_REGION"/>
    <property type="match status" value="2"/>
</dbReference>
<keyword evidence="1" id="KW-0040">ANK repeat</keyword>
<dbReference type="PROSITE" id="PS50088">
    <property type="entry name" value="ANK_REPEAT"/>
    <property type="match status" value="2"/>
</dbReference>
<protein>
    <recommendedName>
        <fullName evidence="4">Ankyrin repeat domain-containing protein</fullName>
    </recommendedName>
</protein>
<evidence type="ECO:0008006" key="4">
    <source>
        <dbReference type="Google" id="ProtNLM"/>
    </source>
</evidence>
<feature type="repeat" description="ANK" evidence="1">
    <location>
        <begin position="444"/>
        <end position="476"/>
    </location>
</feature>
<name>A0A917JT82_9GAMM</name>
<keyword evidence="3" id="KW-1185">Reference proteome</keyword>
<dbReference type="InterPro" id="IPR039323">
    <property type="entry name" value="ANKRD_45/46/60"/>
</dbReference>
<accession>A0A917JT82</accession>
<evidence type="ECO:0000313" key="3">
    <source>
        <dbReference type="Proteomes" id="UP000613743"/>
    </source>
</evidence>
<feature type="repeat" description="ANK" evidence="1">
    <location>
        <begin position="397"/>
        <end position="429"/>
    </location>
</feature>
<reference evidence="2" key="2">
    <citation type="submission" date="2020-09" db="EMBL/GenBank/DDBJ databases">
        <authorList>
            <person name="Sun Q."/>
            <person name="Ohkuma M."/>
        </authorList>
    </citation>
    <scope>NUCLEOTIDE SEQUENCE</scope>
    <source>
        <strain evidence="2">JCM 30804</strain>
    </source>
</reference>
<dbReference type="RefSeq" id="WP_188921216.1">
    <property type="nucleotide sequence ID" value="NZ_BMPZ01000006.1"/>
</dbReference>
<evidence type="ECO:0000256" key="1">
    <source>
        <dbReference type="PROSITE-ProRule" id="PRU00023"/>
    </source>
</evidence>
<comment type="caution">
    <text evidence="2">The sequence shown here is derived from an EMBL/GenBank/DDBJ whole genome shotgun (WGS) entry which is preliminary data.</text>
</comment>
<dbReference type="InterPro" id="IPR036770">
    <property type="entry name" value="Ankyrin_rpt-contain_sf"/>
</dbReference>
<dbReference type="SMART" id="SM00248">
    <property type="entry name" value="ANK"/>
    <property type="match status" value="2"/>
</dbReference>
<dbReference type="SUPFAM" id="SSF48403">
    <property type="entry name" value="Ankyrin repeat"/>
    <property type="match status" value="1"/>
</dbReference>
<dbReference type="Proteomes" id="UP000613743">
    <property type="component" value="Unassembled WGS sequence"/>
</dbReference>
<dbReference type="AlphaFoldDB" id="A0A917JT82"/>
<dbReference type="Pfam" id="PF13857">
    <property type="entry name" value="Ank_5"/>
    <property type="match status" value="1"/>
</dbReference>
<gene>
    <name evidence="2" type="ORF">GCM10009332_23900</name>
</gene>
<dbReference type="Gene3D" id="1.25.40.20">
    <property type="entry name" value="Ankyrin repeat-containing domain"/>
    <property type="match status" value="1"/>
</dbReference>
<dbReference type="PANTHER" id="PTHR22677:SF4">
    <property type="entry name" value="USHER SYNDROME TYPE-1G PROTEIN-LIKE PROTEIN"/>
    <property type="match status" value="1"/>
</dbReference>
<evidence type="ECO:0000313" key="2">
    <source>
        <dbReference type="EMBL" id="GGI85824.1"/>
    </source>
</evidence>
<organism evidence="2 3">
    <name type="scientific">Shewanella gelidii</name>
    <dbReference type="NCBI Taxonomy" id="1642821"/>
    <lineage>
        <taxon>Bacteria</taxon>
        <taxon>Pseudomonadati</taxon>
        <taxon>Pseudomonadota</taxon>
        <taxon>Gammaproteobacteria</taxon>
        <taxon>Alteromonadales</taxon>
        <taxon>Shewanellaceae</taxon>
        <taxon>Shewanella</taxon>
    </lineage>
</organism>
<proteinExistence type="predicted"/>
<dbReference type="PANTHER" id="PTHR22677">
    <property type="entry name" value="ANKYRIN REPEAT DOMAIN-CONTAINING PROTEIN 60"/>
    <property type="match status" value="1"/>
</dbReference>
<reference evidence="2" key="1">
    <citation type="journal article" date="2014" name="Int. J. Syst. Evol. Microbiol.">
        <title>Complete genome sequence of Corynebacterium casei LMG S-19264T (=DSM 44701T), isolated from a smear-ripened cheese.</title>
        <authorList>
            <consortium name="US DOE Joint Genome Institute (JGI-PGF)"/>
            <person name="Walter F."/>
            <person name="Albersmeier A."/>
            <person name="Kalinowski J."/>
            <person name="Ruckert C."/>
        </authorList>
    </citation>
    <scope>NUCLEOTIDE SEQUENCE</scope>
    <source>
        <strain evidence="2">JCM 30804</strain>
    </source>
</reference>
<dbReference type="InterPro" id="IPR002110">
    <property type="entry name" value="Ankyrin_rpt"/>
</dbReference>
<dbReference type="Pfam" id="PF00023">
    <property type="entry name" value="Ank"/>
    <property type="match status" value="1"/>
</dbReference>